<evidence type="ECO:0000313" key="2">
    <source>
        <dbReference type="Proteomes" id="UP000500930"/>
    </source>
</evidence>
<dbReference type="EMBL" id="CP046391">
    <property type="protein sequence ID" value="QJC27971.1"/>
    <property type="molecule type" value="Genomic_DNA"/>
</dbReference>
<proteinExistence type="predicted"/>
<accession>A0A858PZD5</accession>
<dbReference type="KEGG" id="aplt:ANPL_04640"/>
<evidence type="ECO:0000313" key="1">
    <source>
        <dbReference type="EMBL" id="QJC27971.1"/>
    </source>
</evidence>
<name>A0A858PZD5_9RICK</name>
<keyword evidence="2" id="KW-1185">Reference proteome</keyword>
<gene>
    <name evidence="1" type="ORF">ANPL_04640</name>
</gene>
<protein>
    <submittedName>
        <fullName evidence="1">Uncharacterized protein</fullName>
    </submittedName>
</protein>
<dbReference type="AlphaFoldDB" id="A0A858PZD5"/>
<dbReference type="Proteomes" id="UP000500930">
    <property type="component" value="Chromosome"/>
</dbReference>
<sequence length="302" mass="32970">MITYSSINRTRVVLGFAHKEHVRDFKEKCTTLDESIVSRAIFPDSVHIKYEGGNRVVLTPETTEFTFSSVSVMINHMIRHGFTTGDSVLGAMLEQIATNLPVEDKLVLRCVNDKPTFVVSVTHDAIDLAPVTERYVNPGAQGFRELVSQLNRDGAVSSVEVDSISRSIHVTPSGSICGALKALSLALDKAGAIVNNSGVLSQLMDMALADVTANELRTVRNISRYPVTHPLSRYKDAALTIEDILVGIRNRELNETIKRKLTAALKGSGEFSALPSVLTKGFAKLSKDFSGQLDKIIRNSLT</sequence>
<organism evidence="1 2">
    <name type="scientific">Anaplasma platys</name>
    <dbReference type="NCBI Taxonomy" id="949"/>
    <lineage>
        <taxon>Bacteria</taxon>
        <taxon>Pseudomonadati</taxon>
        <taxon>Pseudomonadota</taxon>
        <taxon>Alphaproteobacteria</taxon>
        <taxon>Rickettsiales</taxon>
        <taxon>Anaplasmataceae</taxon>
        <taxon>Anaplasma</taxon>
    </lineage>
</organism>
<reference evidence="1 2" key="1">
    <citation type="journal article" date="2020" name="Pathogens">
        <title>First Whole Genome Sequence of Anaplasma platys, an Obligate Intracellular Rickettsial Pathogen of Dogs.</title>
        <authorList>
            <person name="Llanes A."/>
            <person name="Rajeev S."/>
        </authorList>
    </citation>
    <scope>NUCLEOTIDE SEQUENCE [LARGE SCALE GENOMIC DNA]</scope>
    <source>
        <strain evidence="1 2">S3</strain>
    </source>
</reference>